<keyword evidence="6" id="KW-1185">Reference proteome</keyword>
<proteinExistence type="predicted"/>
<name>A0ABM8L9L3_9BURK</name>
<dbReference type="SUPFAM" id="SSF56935">
    <property type="entry name" value="Porins"/>
    <property type="match status" value="1"/>
</dbReference>
<evidence type="ECO:0000256" key="1">
    <source>
        <dbReference type="ARBA" id="ARBA00004442"/>
    </source>
</evidence>
<evidence type="ECO:0000256" key="4">
    <source>
        <dbReference type="SAM" id="MobiDB-lite"/>
    </source>
</evidence>
<evidence type="ECO:0000256" key="2">
    <source>
        <dbReference type="ARBA" id="ARBA00023136"/>
    </source>
</evidence>
<evidence type="ECO:0000313" key="5">
    <source>
        <dbReference type="EMBL" id="CAB3835976.1"/>
    </source>
</evidence>
<dbReference type="EMBL" id="CADIKR010000001">
    <property type="protein sequence ID" value="CAB3835976.1"/>
    <property type="molecule type" value="Genomic_DNA"/>
</dbReference>
<sequence length="90" mass="9800">MIARQSAQPEFWEPNFGIGPPAIQTDSGVTASSGYIKRRGARKLNAYARVDNLFDRDYAGSVIVNEANGRYYEPAPGRNAGVGVGATYRF</sequence>
<dbReference type="Proteomes" id="UP000507140">
    <property type="component" value="Unassembled WGS sequence"/>
</dbReference>
<keyword evidence="2" id="KW-0472">Membrane</keyword>
<reference evidence="5 6" key="1">
    <citation type="submission" date="2020-04" db="EMBL/GenBank/DDBJ databases">
        <authorList>
            <person name="De Canck E."/>
        </authorList>
    </citation>
    <scope>NUCLEOTIDE SEQUENCE [LARGE SCALE GENOMIC DNA]</scope>
    <source>
        <strain evidence="5 6">LMG 3415</strain>
    </source>
</reference>
<evidence type="ECO:0000313" key="6">
    <source>
        <dbReference type="Proteomes" id="UP000507140"/>
    </source>
</evidence>
<comment type="subcellular location">
    <subcellularLocation>
        <location evidence="1">Cell outer membrane</location>
    </subcellularLocation>
</comment>
<evidence type="ECO:0008006" key="7">
    <source>
        <dbReference type="Google" id="ProtNLM"/>
    </source>
</evidence>
<protein>
    <recommendedName>
        <fullName evidence="7">TonB-dependent receptor-like beta-barrel domain-containing protein</fullName>
    </recommendedName>
</protein>
<evidence type="ECO:0000256" key="3">
    <source>
        <dbReference type="ARBA" id="ARBA00023237"/>
    </source>
</evidence>
<keyword evidence="3" id="KW-0998">Cell outer membrane</keyword>
<gene>
    <name evidence="5" type="ORF">LMG3415_01177</name>
</gene>
<dbReference type="Gene3D" id="2.40.170.20">
    <property type="entry name" value="TonB-dependent receptor, beta-barrel domain"/>
    <property type="match status" value="1"/>
</dbReference>
<feature type="region of interest" description="Disordered" evidence="4">
    <location>
        <begin position="1"/>
        <end position="29"/>
    </location>
</feature>
<dbReference type="InterPro" id="IPR036942">
    <property type="entry name" value="Beta-barrel_TonB_sf"/>
</dbReference>
<comment type="caution">
    <text evidence="5">The sequence shown here is derived from an EMBL/GenBank/DDBJ whole genome shotgun (WGS) entry which is preliminary data.</text>
</comment>
<organism evidence="5 6">
    <name type="scientific">Achromobacter mucicolens</name>
    <dbReference type="NCBI Taxonomy" id="1389922"/>
    <lineage>
        <taxon>Bacteria</taxon>
        <taxon>Pseudomonadati</taxon>
        <taxon>Pseudomonadota</taxon>
        <taxon>Betaproteobacteria</taxon>
        <taxon>Burkholderiales</taxon>
        <taxon>Alcaligenaceae</taxon>
        <taxon>Achromobacter</taxon>
    </lineage>
</organism>
<accession>A0ABM8L9L3</accession>